<organism evidence="3 4">
    <name type="scientific">Pseudozyma flocculosa</name>
    <dbReference type="NCBI Taxonomy" id="84751"/>
    <lineage>
        <taxon>Eukaryota</taxon>
        <taxon>Fungi</taxon>
        <taxon>Dikarya</taxon>
        <taxon>Basidiomycota</taxon>
        <taxon>Ustilaginomycotina</taxon>
        <taxon>Ustilaginomycetes</taxon>
        <taxon>Ustilaginales</taxon>
        <taxon>Ustilaginaceae</taxon>
        <taxon>Pseudozyma</taxon>
    </lineage>
</organism>
<keyword evidence="2" id="KW-0732">Signal</keyword>
<reference evidence="3 4" key="1">
    <citation type="submission" date="2018-03" db="EMBL/GenBank/DDBJ databases">
        <authorList>
            <person name="Guldener U."/>
        </authorList>
    </citation>
    <scope>NUCLEOTIDE SEQUENCE [LARGE SCALE GENOMIC DNA]</scope>
    <source>
        <strain evidence="3 4">DAOM196992</strain>
    </source>
</reference>
<dbReference type="AlphaFoldDB" id="A0A5C3F5P1"/>
<keyword evidence="4" id="KW-1185">Reference proteome</keyword>
<sequence length="160" mass="16949">MYLPLPSIPPTSSLLTSLLTVLHLPFLFPTTDDPRTVASTACTFSVGPPGPSTGLCPAFHHYCAQTAARLLESPDRRRGDEGGREEDRGKWSSGCVGGSGATSVGGFISGYTVSCAVEGLEMVPTVFPDFLQDQLTFEGEEGPEIIPFSFVGCQVSPRHA</sequence>
<evidence type="ECO:0000256" key="1">
    <source>
        <dbReference type="SAM" id="MobiDB-lite"/>
    </source>
</evidence>
<feature type="region of interest" description="Disordered" evidence="1">
    <location>
        <begin position="73"/>
        <end position="95"/>
    </location>
</feature>
<dbReference type="OrthoDB" id="2545238at2759"/>
<accession>A0A5C3F5P1</accession>
<dbReference type="Proteomes" id="UP000323386">
    <property type="component" value="Unassembled WGS sequence"/>
</dbReference>
<feature type="signal peptide" evidence="2">
    <location>
        <begin position="1"/>
        <end position="29"/>
    </location>
</feature>
<feature type="compositionally biased region" description="Basic and acidic residues" evidence="1">
    <location>
        <begin position="73"/>
        <end position="90"/>
    </location>
</feature>
<evidence type="ECO:0000313" key="4">
    <source>
        <dbReference type="Proteomes" id="UP000323386"/>
    </source>
</evidence>
<evidence type="ECO:0000256" key="2">
    <source>
        <dbReference type="SAM" id="SignalP"/>
    </source>
</evidence>
<name>A0A5C3F5P1_9BASI</name>
<feature type="chain" id="PRO_5022861044" evidence="2">
    <location>
        <begin position="30"/>
        <end position="160"/>
    </location>
</feature>
<evidence type="ECO:0000313" key="3">
    <source>
        <dbReference type="EMBL" id="SPO39818.1"/>
    </source>
</evidence>
<dbReference type="EMBL" id="OOIP01000016">
    <property type="protein sequence ID" value="SPO39818.1"/>
    <property type="molecule type" value="Genomic_DNA"/>
</dbReference>
<protein>
    <submittedName>
        <fullName evidence="3">Uncharacterized protein</fullName>
    </submittedName>
</protein>
<proteinExistence type="predicted"/>
<gene>
    <name evidence="3" type="ORF">PSFLO_05299</name>
</gene>